<accession>A0A6B0S7G0</accession>
<evidence type="ECO:0000313" key="1">
    <source>
        <dbReference type="EMBL" id="MXQ96044.1"/>
    </source>
</evidence>
<organism evidence="1 2">
    <name type="scientific">Bos mutus</name>
    <name type="common">wild yak</name>
    <dbReference type="NCBI Taxonomy" id="72004"/>
    <lineage>
        <taxon>Eukaryota</taxon>
        <taxon>Metazoa</taxon>
        <taxon>Chordata</taxon>
        <taxon>Craniata</taxon>
        <taxon>Vertebrata</taxon>
        <taxon>Euteleostomi</taxon>
        <taxon>Mammalia</taxon>
        <taxon>Eutheria</taxon>
        <taxon>Laurasiatheria</taxon>
        <taxon>Artiodactyla</taxon>
        <taxon>Ruminantia</taxon>
        <taxon>Pecora</taxon>
        <taxon>Bovidae</taxon>
        <taxon>Bovinae</taxon>
        <taxon>Bos</taxon>
    </lineage>
</organism>
<protein>
    <submittedName>
        <fullName evidence="1">Uncharacterized protein</fullName>
    </submittedName>
</protein>
<evidence type="ECO:0000313" key="2">
    <source>
        <dbReference type="Proteomes" id="UP000322234"/>
    </source>
</evidence>
<proteinExistence type="predicted"/>
<reference evidence="1" key="1">
    <citation type="submission" date="2019-10" db="EMBL/GenBank/DDBJ databases">
        <title>The sequence and de novo assembly of the wild yak genome.</title>
        <authorList>
            <person name="Liu Y."/>
        </authorList>
    </citation>
    <scope>NUCLEOTIDE SEQUENCE [LARGE SCALE GENOMIC DNA]</scope>
    <source>
        <strain evidence="1">WY2019</strain>
    </source>
</reference>
<dbReference type="AlphaFoldDB" id="A0A6B0S7G0"/>
<gene>
    <name evidence="1" type="ORF">E5288_WYG011470</name>
</gene>
<sequence>MTKLARAAIPPLQGLDSSEIEDEVFSSPIEASWDQGTHKCQEKWTVDVGNISGSFWSQIGWSCVQQWALVTPSEEEARSQGLQCPYPVVELFTCTQKPGRNCGGKGMDLTLLTIPPDFAHNPTLEKHGPDKK</sequence>
<comment type="caution">
    <text evidence="1">The sequence shown here is derived from an EMBL/GenBank/DDBJ whole genome shotgun (WGS) entry which is preliminary data.</text>
</comment>
<keyword evidence="2" id="KW-1185">Reference proteome</keyword>
<dbReference type="Proteomes" id="UP000322234">
    <property type="component" value="Unassembled WGS sequence"/>
</dbReference>
<dbReference type="EMBL" id="VBQZ03000152">
    <property type="protein sequence ID" value="MXQ96044.1"/>
    <property type="molecule type" value="Genomic_DNA"/>
</dbReference>
<name>A0A6B0S7G0_9CETA</name>